<accession>A0A2W1JS25</accession>
<organism evidence="1 2">
    <name type="scientific">Acaryochloris thomasi RCC1774</name>
    <dbReference type="NCBI Taxonomy" id="1764569"/>
    <lineage>
        <taxon>Bacteria</taxon>
        <taxon>Bacillati</taxon>
        <taxon>Cyanobacteriota</taxon>
        <taxon>Cyanophyceae</taxon>
        <taxon>Acaryochloridales</taxon>
        <taxon>Acaryochloridaceae</taxon>
        <taxon>Acaryochloris</taxon>
        <taxon>Acaryochloris thomasi</taxon>
    </lineage>
</organism>
<dbReference type="EMBL" id="PQWO01000014">
    <property type="protein sequence ID" value="PZD71841.1"/>
    <property type="molecule type" value="Genomic_DNA"/>
</dbReference>
<gene>
    <name evidence="1" type="ORF">C1752_04547</name>
</gene>
<name>A0A2W1JS25_9CYAN</name>
<proteinExistence type="predicted"/>
<evidence type="ECO:0000313" key="2">
    <source>
        <dbReference type="Proteomes" id="UP000248857"/>
    </source>
</evidence>
<comment type="caution">
    <text evidence="1">The sequence shown here is derived from an EMBL/GenBank/DDBJ whole genome shotgun (WGS) entry which is preliminary data.</text>
</comment>
<dbReference type="AlphaFoldDB" id="A0A2W1JS25"/>
<reference evidence="1 2" key="1">
    <citation type="journal article" date="2018" name="Sci. Rep.">
        <title>A novel species of the marine cyanobacterium Acaryochloris with a unique pigment content and lifestyle.</title>
        <authorList>
            <person name="Partensky F."/>
            <person name="Six C."/>
            <person name="Ratin M."/>
            <person name="Garczarek L."/>
            <person name="Vaulot D."/>
            <person name="Probert I."/>
            <person name="Calteau A."/>
            <person name="Gourvil P."/>
            <person name="Marie D."/>
            <person name="Grebert T."/>
            <person name="Bouchier C."/>
            <person name="Le Panse S."/>
            <person name="Gachenot M."/>
            <person name="Rodriguez F."/>
            <person name="Garrido J.L."/>
        </authorList>
    </citation>
    <scope>NUCLEOTIDE SEQUENCE [LARGE SCALE GENOMIC DNA]</scope>
    <source>
        <strain evidence="1 2">RCC1774</strain>
    </source>
</reference>
<protein>
    <submittedName>
        <fullName evidence="1">Uncharacterized protein</fullName>
    </submittedName>
</protein>
<keyword evidence="2" id="KW-1185">Reference proteome</keyword>
<sequence>MLKTFKKTLYRINPRFPEDVQFAKRIVRKQIALLSKGEKVDQVAPQLLDGLQPLQQRGYSQLHIQVICAEAIQHLLIEKVLREQKAILT</sequence>
<dbReference type="Proteomes" id="UP000248857">
    <property type="component" value="Unassembled WGS sequence"/>
</dbReference>
<evidence type="ECO:0000313" key="1">
    <source>
        <dbReference type="EMBL" id="PZD71841.1"/>
    </source>
</evidence>